<dbReference type="eggNOG" id="ENOG502Z8HU">
    <property type="taxonomic scope" value="Bacteria"/>
</dbReference>
<reference key="1">
    <citation type="submission" date="2010-11" db="EMBL/GenBank/DDBJ databases">
        <title>The complete genome of Leadbetterella byssophila DSM 17132.</title>
        <authorList>
            <consortium name="US DOE Joint Genome Institute (JGI-PGF)"/>
            <person name="Lucas S."/>
            <person name="Copeland A."/>
            <person name="Lapidus A."/>
            <person name="Glavina del Rio T."/>
            <person name="Dalin E."/>
            <person name="Tice H."/>
            <person name="Bruce D."/>
            <person name="Goodwin L."/>
            <person name="Pitluck S."/>
            <person name="Kyrpides N."/>
            <person name="Mavromatis K."/>
            <person name="Ivanova N."/>
            <person name="Teshima H."/>
            <person name="Brettin T."/>
            <person name="Detter J.C."/>
            <person name="Han C."/>
            <person name="Tapia R."/>
            <person name="Land M."/>
            <person name="Hauser L."/>
            <person name="Markowitz V."/>
            <person name="Cheng J.-F."/>
            <person name="Hugenholtz P."/>
            <person name="Woyke T."/>
            <person name="Wu D."/>
            <person name="Tindall B."/>
            <person name="Pomrenke H.G."/>
            <person name="Brambilla E."/>
            <person name="Klenk H.-P."/>
            <person name="Eisen J.A."/>
        </authorList>
    </citation>
    <scope>NUCLEOTIDE SEQUENCE [LARGE SCALE GENOMIC DNA]</scope>
    <source>
        <strain>DSM 17132</strain>
    </source>
</reference>
<evidence type="ECO:0000259" key="2">
    <source>
        <dbReference type="Pfam" id="PF01833"/>
    </source>
</evidence>
<dbReference type="RefSeq" id="WP_013410099.1">
    <property type="nucleotide sequence ID" value="NC_014655.1"/>
</dbReference>
<feature type="domain" description="IPT/TIG" evidence="2">
    <location>
        <begin position="119"/>
        <end position="166"/>
    </location>
</feature>
<keyword evidence="3" id="KW-0675">Receptor</keyword>
<dbReference type="EMBL" id="CP002305">
    <property type="protein sequence ID" value="ADQ19075.1"/>
    <property type="molecule type" value="Genomic_DNA"/>
</dbReference>
<name>E4RXX8_LEAB4</name>
<dbReference type="HOGENOM" id="CLU_780536_0_0_10"/>
<dbReference type="OrthoDB" id="660167at2"/>
<dbReference type="InterPro" id="IPR014756">
    <property type="entry name" value="Ig_E-set"/>
</dbReference>
<dbReference type="InterPro" id="IPR002909">
    <property type="entry name" value="IPT_dom"/>
</dbReference>
<evidence type="ECO:0000313" key="4">
    <source>
        <dbReference type="Proteomes" id="UP000007435"/>
    </source>
</evidence>
<accession>E4RXX8</accession>
<keyword evidence="1" id="KW-0732">Signal</keyword>
<proteinExistence type="predicted"/>
<dbReference type="SUPFAM" id="SSF81296">
    <property type="entry name" value="E set domains"/>
    <property type="match status" value="2"/>
</dbReference>
<evidence type="ECO:0000256" key="1">
    <source>
        <dbReference type="SAM" id="SignalP"/>
    </source>
</evidence>
<protein>
    <submittedName>
        <fullName evidence="3">Cell surface receptor IPT/TIG domain protein</fullName>
    </submittedName>
</protein>
<keyword evidence="4" id="KW-1185">Reference proteome</keyword>
<dbReference type="Pfam" id="PF01833">
    <property type="entry name" value="TIG"/>
    <property type="match status" value="2"/>
</dbReference>
<dbReference type="STRING" id="649349.Lbys_3426"/>
<dbReference type="Gene3D" id="2.60.40.10">
    <property type="entry name" value="Immunoglobulins"/>
    <property type="match status" value="2"/>
</dbReference>
<dbReference type="Proteomes" id="UP000007435">
    <property type="component" value="Chromosome"/>
</dbReference>
<feature type="domain" description="IPT/TIG" evidence="2">
    <location>
        <begin position="35"/>
        <end position="110"/>
    </location>
</feature>
<reference evidence="3 4" key="2">
    <citation type="journal article" date="2011" name="Stand. Genomic Sci.">
        <title>Complete genome sequence of Leadbetterella byssophila type strain (4M15).</title>
        <authorList>
            <person name="Abt B."/>
            <person name="Teshima H."/>
            <person name="Lucas S."/>
            <person name="Lapidus A."/>
            <person name="Del Rio T.G."/>
            <person name="Nolan M."/>
            <person name="Tice H."/>
            <person name="Cheng J.F."/>
            <person name="Pitluck S."/>
            <person name="Liolios K."/>
            <person name="Pagani I."/>
            <person name="Ivanova N."/>
            <person name="Mavromatis K."/>
            <person name="Pati A."/>
            <person name="Tapia R."/>
            <person name="Han C."/>
            <person name="Goodwin L."/>
            <person name="Chen A."/>
            <person name="Palaniappan K."/>
            <person name="Land M."/>
            <person name="Hauser L."/>
            <person name="Chang Y.J."/>
            <person name="Jeffries C.D."/>
            <person name="Rohde M."/>
            <person name="Goker M."/>
            <person name="Tindall B.J."/>
            <person name="Detter J.C."/>
            <person name="Woyke T."/>
            <person name="Bristow J."/>
            <person name="Eisen J.A."/>
            <person name="Markowitz V."/>
            <person name="Hugenholtz P."/>
            <person name="Klenk H.P."/>
            <person name="Kyrpides N.C."/>
        </authorList>
    </citation>
    <scope>NUCLEOTIDE SEQUENCE [LARGE SCALE GENOMIC DNA]</scope>
    <source>
        <strain evidence="4">DSM 17132 / JCM 16389 / KACC 11308 / NBRC 106382 / 4M15</strain>
    </source>
</reference>
<gene>
    <name evidence="3" type="ordered locus">Lbys_3426</name>
</gene>
<evidence type="ECO:0000313" key="3">
    <source>
        <dbReference type="EMBL" id="ADQ19075.1"/>
    </source>
</evidence>
<feature type="chain" id="PRO_5003188279" evidence="1">
    <location>
        <begin position="21"/>
        <end position="352"/>
    </location>
</feature>
<dbReference type="AlphaFoldDB" id="E4RXX8"/>
<feature type="signal peptide" evidence="1">
    <location>
        <begin position="1"/>
        <end position="20"/>
    </location>
</feature>
<sequence length="352" mass="38652">MKRYSLLFLFAALALTWSCTEDTDGTPGIKPGNLSISSVFPDSASGGELVVVKGSGLGDIRSVVLEKGEVPAGFQPTLNTEGVFMFRVPLEAQGGTQKVTLTNGNGVSQSFDLRVLAFPVIYDVSNYNFSAGSEITITGLNLEDVHTVRFAGTNESIDIVSKTKTSLTIKFKSTNVERSALDIINATGPIKTTQEFVNLDKAFVIFTDAYGEGFGDGSWGDPGTITDAEAKTGSKSIYKNYQKGNWHLINFANWWPGVEENKDWKYLTVWIKGASQDYTLYLTGDMRAGGFGNGDRSYPLNVPAGKWTYFKIPLSEVKLWEKGTPFFQLGFWIPGPDAQDEIFHFDDLIFVK</sequence>
<dbReference type="KEGG" id="lby:Lbys_3426"/>
<dbReference type="InterPro" id="IPR013783">
    <property type="entry name" value="Ig-like_fold"/>
</dbReference>
<organism evidence="3 4">
    <name type="scientific">Leadbetterella byssophila (strain DSM 17132 / JCM 16389 / KACC 11308 / NBRC 106382 / 4M15)</name>
    <dbReference type="NCBI Taxonomy" id="649349"/>
    <lineage>
        <taxon>Bacteria</taxon>
        <taxon>Pseudomonadati</taxon>
        <taxon>Bacteroidota</taxon>
        <taxon>Cytophagia</taxon>
        <taxon>Cytophagales</taxon>
        <taxon>Leadbetterellaceae</taxon>
        <taxon>Leadbetterella</taxon>
    </lineage>
</organism>